<geneLocation type="plasmid" evidence="1 2">
    <name>unnamed 2</name>
</geneLocation>
<evidence type="ECO:0000313" key="2">
    <source>
        <dbReference type="Proteomes" id="UP000198286"/>
    </source>
</evidence>
<proteinExistence type="predicted"/>
<name>A0A7U5MRE7_MYCIT</name>
<keyword evidence="1" id="KW-0614">Plasmid</keyword>
<dbReference type="AlphaFoldDB" id="A0A7U5MRE7"/>
<sequence length="206" mass="21214">MAVPASTGSRATPAICPPASPARFCPPRARGRFGAVVDGMANTGGNITSAACRTAQVELVDIGERCADSKDMVRGGMTTADVTVALIQAAAQRDAEAFAAKMADSSLAAAVDVWLRRVARRKVTPTQRARLVKSVERGEAAETKAVQLTRAALLRAAGLDERPAAAAALAAGATYTEVGAVLGMTQQGASFRMRPYRAAMQAGGTP</sequence>
<evidence type="ECO:0000313" key="1">
    <source>
        <dbReference type="EMBL" id="ASL18300.1"/>
    </source>
</evidence>
<organism evidence="1 2">
    <name type="scientific">Mycobacterium intracellulare subsp. chimaera</name>
    <dbReference type="NCBI Taxonomy" id="222805"/>
    <lineage>
        <taxon>Bacteria</taxon>
        <taxon>Bacillati</taxon>
        <taxon>Actinomycetota</taxon>
        <taxon>Actinomycetes</taxon>
        <taxon>Mycobacteriales</taxon>
        <taxon>Mycobacteriaceae</taxon>
        <taxon>Mycobacterium</taxon>
        <taxon>Mycobacterium avium complex (MAC)</taxon>
    </lineage>
</organism>
<dbReference type="EMBL" id="CP015269">
    <property type="protein sequence ID" value="ASL18300.1"/>
    <property type="molecule type" value="Genomic_DNA"/>
</dbReference>
<dbReference type="Proteomes" id="UP000198286">
    <property type="component" value="Plasmid unnamed 2"/>
</dbReference>
<accession>A0A7U5MRE7</accession>
<gene>
    <name evidence="1" type="ORF">MYCOZU2_05955</name>
</gene>
<reference evidence="1 2" key="1">
    <citation type="journal article" date="2017" name="Lancet Infect. Dis.">
        <title>Global outbreak of severe Mycobacterium chimaera disease after cardiac surgery: a molecular epidemiological study.</title>
        <authorList>
            <person name="van Ingen J."/>
            <person name="Kohl T."/>
            <person name="Kranzer K."/>
            <person name="Hasse B."/>
            <person name="Keller P."/>
            <person name="Szafranska A."/>
            <person name="Hillemann D."/>
            <person name="Chand M."/>
            <person name="Schreiber P."/>
            <person name="Sommerstein R."/>
            <person name="Berger C."/>
            <person name="Genoni M."/>
            <person name="Ruegg C."/>
            <person name="Troillet N."/>
            <person name="Widmer A.F."/>
            <person name="Becker S.L."/>
            <person name="Herrmann M."/>
            <person name="Eckmanns T."/>
            <person name="Haller S."/>
            <person name="Hoeller C."/>
            <person name="Debast S.B."/>
            <person name="Wolfhagen M.J."/>
            <person name="Hopman J."/>
            <person name="Kluytmans J."/>
            <person name="Langelaar M."/>
            <person name="Notermans D.W."/>
            <person name="ten Oever J."/>
            <person name="van den Barselaar P."/>
            <person name="Vonk A.B.A."/>
            <person name="Vos M.C."/>
            <person name="Ahmed N."/>
            <person name="Brown T."/>
            <person name="Crook D."/>
            <person name="Lamagni T."/>
            <person name="Phin N."/>
            <person name="Smith E.G."/>
            <person name="Zambon M."/>
            <person name="Serr A."/>
            <person name="Goetting T."/>
            <person name="Ebner W."/>
            <person name="Thuermer A."/>
            <person name="Utpatel C."/>
            <person name="Sproer C."/>
            <person name="Bunk B."/>
            <person name="Nubel U."/>
            <person name="Bloemberg G."/>
            <person name="Bottger E."/>
            <person name="Niemann S."/>
            <person name="Wagner D."/>
            <person name="Sax H."/>
        </authorList>
    </citation>
    <scope>NUCLEOTIDE SEQUENCE [LARGE SCALE GENOMIC DNA]</scope>
    <source>
        <strain evidence="1 2">ZUERICH-2</strain>
        <plasmid evidence="1 2">unnamed 2</plasmid>
    </source>
</reference>
<protein>
    <submittedName>
        <fullName evidence="1">Fis family transcriptional regulator</fullName>
    </submittedName>
</protein>